<comment type="subunit">
    <text evidence="2">Interacts with hair keratins.</text>
</comment>
<dbReference type="Pfam" id="PF05287">
    <property type="entry name" value="PMG"/>
    <property type="match status" value="1"/>
</dbReference>
<dbReference type="InterPro" id="IPR007951">
    <property type="entry name" value="KRTAP_PMG"/>
</dbReference>
<dbReference type="GO" id="GO:0045095">
    <property type="term" value="C:keratin filament"/>
    <property type="evidence" value="ECO:0007669"/>
    <property type="project" value="UniProtKB-UniRule"/>
</dbReference>
<dbReference type="EMBL" id="MKHE01000031">
    <property type="protein sequence ID" value="OWK00556.1"/>
    <property type="molecule type" value="Genomic_DNA"/>
</dbReference>
<organism evidence="3 4">
    <name type="scientific">Cervus elaphus hippelaphus</name>
    <name type="common">European red deer</name>
    <dbReference type="NCBI Taxonomy" id="46360"/>
    <lineage>
        <taxon>Eukaryota</taxon>
        <taxon>Metazoa</taxon>
        <taxon>Chordata</taxon>
        <taxon>Craniata</taxon>
        <taxon>Vertebrata</taxon>
        <taxon>Euteleostomi</taxon>
        <taxon>Mammalia</taxon>
        <taxon>Eutheria</taxon>
        <taxon>Laurasiatheria</taxon>
        <taxon>Artiodactyla</taxon>
        <taxon>Ruminantia</taxon>
        <taxon>Pecora</taxon>
        <taxon>Cervidae</taxon>
        <taxon>Cervinae</taxon>
        <taxon>Cervus</taxon>
    </lineage>
</organism>
<gene>
    <name evidence="3" type="ORF">Celaphus_00019443</name>
</gene>
<keyword evidence="4" id="KW-1185">Reference proteome</keyword>
<protein>
    <recommendedName>
        <fullName evidence="2">Keratin-associated protein</fullName>
    </recommendedName>
</protein>
<dbReference type="AlphaFoldDB" id="A0A212C3K4"/>
<comment type="similarity">
    <text evidence="2">Belongs to the PMG family.</text>
</comment>
<keyword evidence="1 2" id="KW-0416">Keratin</keyword>
<evidence type="ECO:0000313" key="3">
    <source>
        <dbReference type="EMBL" id="OWK00556.1"/>
    </source>
</evidence>
<reference evidence="3 4" key="1">
    <citation type="journal article" date="2018" name="Mol. Genet. Genomics">
        <title>The red deer Cervus elaphus genome CerEla1.0: sequencing, annotating, genes, and chromosomes.</title>
        <authorList>
            <person name="Bana N.A."/>
            <person name="Nyiri A."/>
            <person name="Nagy J."/>
            <person name="Frank K."/>
            <person name="Nagy T."/>
            <person name="Steger V."/>
            <person name="Schiller M."/>
            <person name="Lakatos P."/>
            <person name="Sugar L."/>
            <person name="Horn P."/>
            <person name="Barta E."/>
            <person name="Orosz L."/>
        </authorList>
    </citation>
    <scope>NUCLEOTIDE SEQUENCE [LARGE SCALE GENOMIC DNA]</scope>
    <source>
        <strain evidence="3">Hungarian</strain>
    </source>
</reference>
<dbReference type="Proteomes" id="UP000242450">
    <property type="component" value="Chromosome 31"/>
</dbReference>
<proteinExistence type="inferred from homology"/>
<dbReference type="GO" id="GO:0005829">
    <property type="term" value="C:cytosol"/>
    <property type="evidence" value="ECO:0007669"/>
    <property type="project" value="UniProtKB-ARBA"/>
</dbReference>
<name>A0A212C3K4_CEREH</name>
<evidence type="ECO:0000256" key="2">
    <source>
        <dbReference type="RuleBase" id="RU369044"/>
    </source>
</evidence>
<dbReference type="OrthoDB" id="9834780at2759"/>
<comment type="caution">
    <text evidence="3">The sequence shown here is derived from an EMBL/GenBank/DDBJ whole genome shotgun (WGS) entry which is preliminary data.</text>
</comment>
<comment type="function">
    <text evidence="2">In the hair cortex, hair keratin intermediate filaments are embedded in an interfilamentous matrix, consisting of hair keratin-associated proteins (KRTAP), which are essential for the formation of a rigid and resistant hair shaft through their extensive disulfide bond cross-linking with abundant cysteine residues of hair keratins. The matrix proteins include the high-sulfur and high-glycine-tyrosine keratins.</text>
</comment>
<sequence length="137" mass="14679">MSFNCSTGNFSSRSLGGYLGVPVSTCESFYPSSVIYSPSTFQLGSTLCGGCQENFFRPISFQTPCAVTRSFQTSCSRPQNFIFRRPCQTTYTGSLGFGNIGIGSFGCGNTGFQSLGCGSNFCSPTYISSRSCRSSCY</sequence>
<evidence type="ECO:0000256" key="1">
    <source>
        <dbReference type="ARBA" id="ARBA00022744"/>
    </source>
</evidence>
<evidence type="ECO:0000313" key="4">
    <source>
        <dbReference type="Proteomes" id="UP000242450"/>
    </source>
</evidence>
<accession>A0A212C3K4</accession>